<dbReference type="AlphaFoldDB" id="A0A9D4T4G4"/>
<protein>
    <recommendedName>
        <fullName evidence="3">Tick transposon</fullName>
    </recommendedName>
</protein>
<dbReference type="GO" id="GO:0003676">
    <property type="term" value="F:nucleic acid binding"/>
    <property type="evidence" value="ECO:0007669"/>
    <property type="project" value="InterPro"/>
</dbReference>
<keyword evidence="2" id="KW-1185">Reference proteome</keyword>
<evidence type="ECO:0000313" key="1">
    <source>
        <dbReference type="EMBL" id="KAH7973202.1"/>
    </source>
</evidence>
<sequence>MTQATASESSLLANKSQRKPSFVYWVATMISRVATRRHGMREEDTLKLVRSLVVSRVTYSLPYQRLTKSEQDQVGAMLRKAYKAALKLPPSTPTSKLLALGLHNTYSELCEAQLTTQLQRLTLTPTGRDLLLRLGYISQLQDVARRKSIPDHLCTTYKVAPITRNMDPRLHQGRREARVEALKREHGHKNTTYYVDAANYDLANTKAVATVVDHTFKERTSASVRCHNITEDEETAIALALALGYRHQRSLTVLTDSQAACRNYIKGRISQPALNILLNATDTGEHSSTHTPRIWHRIIYMDPGSHGAGGKPGS</sequence>
<gene>
    <name evidence="1" type="ORF">HPB52_022918</name>
</gene>
<evidence type="ECO:0008006" key="3">
    <source>
        <dbReference type="Google" id="ProtNLM"/>
    </source>
</evidence>
<dbReference type="InterPro" id="IPR036397">
    <property type="entry name" value="RNaseH_sf"/>
</dbReference>
<evidence type="ECO:0000313" key="2">
    <source>
        <dbReference type="Proteomes" id="UP000821837"/>
    </source>
</evidence>
<reference evidence="1" key="1">
    <citation type="journal article" date="2020" name="Cell">
        <title>Large-Scale Comparative Analyses of Tick Genomes Elucidate Their Genetic Diversity and Vector Capacities.</title>
        <authorList>
            <consortium name="Tick Genome and Microbiome Consortium (TIGMIC)"/>
            <person name="Jia N."/>
            <person name="Wang J."/>
            <person name="Shi W."/>
            <person name="Du L."/>
            <person name="Sun Y."/>
            <person name="Zhan W."/>
            <person name="Jiang J.F."/>
            <person name="Wang Q."/>
            <person name="Zhang B."/>
            <person name="Ji P."/>
            <person name="Bell-Sakyi L."/>
            <person name="Cui X.M."/>
            <person name="Yuan T.T."/>
            <person name="Jiang B.G."/>
            <person name="Yang W.F."/>
            <person name="Lam T.T."/>
            <person name="Chang Q.C."/>
            <person name="Ding S.J."/>
            <person name="Wang X.J."/>
            <person name="Zhu J.G."/>
            <person name="Ruan X.D."/>
            <person name="Zhao L."/>
            <person name="Wei J.T."/>
            <person name="Ye R.Z."/>
            <person name="Que T.C."/>
            <person name="Du C.H."/>
            <person name="Zhou Y.H."/>
            <person name="Cheng J.X."/>
            <person name="Dai P.F."/>
            <person name="Guo W.B."/>
            <person name="Han X.H."/>
            <person name="Huang E.J."/>
            <person name="Li L.F."/>
            <person name="Wei W."/>
            <person name="Gao Y.C."/>
            <person name="Liu J.Z."/>
            <person name="Shao H.Z."/>
            <person name="Wang X."/>
            <person name="Wang C.C."/>
            <person name="Yang T.C."/>
            <person name="Huo Q.B."/>
            <person name="Li W."/>
            <person name="Chen H.Y."/>
            <person name="Chen S.E."/>
            <person name="Zhou L.G."/>
            <person name="Ni X.B."/>
            <person name="Tian J.H."/>
            <person name="Sheng Y."/>
            <person name="Liu T."/>
            <person name="Pan Y.S."/>
            <person name="Xia L.Y."/>
            <person name="Li J."/>
            <person name="Zhao F."/>
            <person name="Cao W.C."/>
        </authorList>
    </citation>
    <scope>NUCLEOTIDE SEQUENCE</scope>
    <source>
        <strain evidence="1">Rsan-2018</strain>
    </source>
</reference>
<proteinExistence type="predicted"/>
<name>A0A9D4T4G4_RHISA</name>
<dbReference type="VEuPathDB" id="VectorBase:RSAN_034839"/>
<organism evidence="1 2">
    <name type="scientific">Rhipicephalus sanguineus</name>
    <name type="common">Brown dog tick</name>
    <name type="synonym">Ixodes sanguineus</name>
    <dbReference type="NCBI Taxonomy" id="34632"/>
    <lineage>
        <taxon>Eukaryota</taxon>
        <taxon>Metazoa</taxon>
        <taxon>Ecdysozoa</taxon>
        <taxon>Arthropoda</taxon>
        <taxon>Chelicerata</taxon>
        <taxon>Arachnida</taxon>
        <taxon>Acari</taxon>
        <taxon>Parasitiformes</taxon>
        <taxon>Ixodida</taxon>
        <taxon>Ixodoidea</taxon>
        <taxon>Ixodidae</taxon>
        <taxon>Rhipicephalinae</taxon>
        <taxon>Rhipicephalus</taxon>
        <taxon>Rhipicephalus</taxon>
    </lineage>
</organism>
<reference evidence="1" key="2">
    <citation type="submission" date="2021-09" db="EMBL/GenBank/DDBJ databases">
        <authorList>
            <person name="Jia N."/>
            <person name="Wang J."/>
            <person name="Shi W."/>
            <person name="Du L."/>
            <person name="Sun Y."/>
            <person name="Zhan W."/>
            <person name="Jiang J."/>
            <person name="Wang Q."/>
            <person name="Zhang B."/>
            <person name="Ji P."/>
            <person name="Sakyi L.B."/>
            <person name="Cui X."/>
            <person name="Yuan T."/>
            <person name="Jiang B."/>
            <person name="Yang W."/>
            <person name="Lam T.T.-Y."/>
            <person name="Chang Q."/>
            <person name="Ding S."/>
            <person name="Wang X."/>
            <person name="Zhu J."/>
            <person name="Ruan X."/>
            <person name="Zhao L."/>
            <person name="Wei J."/>
            <person name="Que T."/>
            <person name="Du C."/>
            <person name="Cheng J."/>
            <person name="Dai P."/>
            <person name="Han X."/>
            <person name="Huang E."/>
            <person name="Gao Y."/>
            <person name="Liu J."/>
            <person name="Shao H."/>
            <person name="Ye R."/>
            <person name="Li L."/>
            <person name="Wei W."/>
            <person name="Wang X."/>
            <person name="Wang C."/>
            <person name="Huo Q."/>
            <person name="Li W."/>
            <person name="Guo W."/>
            <person name="Chen H."/>
            <person name="Chen S."/>
            <person name="Zhou L."/>
            <person name="Zhou L."/>
            <person name="Ni X."/>
            <person name="Tian J."/>
            <person name="Zhou Y."/>
            <person name="Sheng Y."/>
            <person name="Liu T."/>
            <person name="Pan Y."/>
            <person name="Xia L."/>
            <person name="Li J."/>
            <person name="Zhao F."/>
            <person name="Cao W."/>
        </authorList>
    </citation>
    <scope>NUCLEOTIDE SEQUENCE</scope>
    <source>
        <strain evidence="1">Rsan-2018</strain>
        <tissue evidence="1">Larvae</tissue>
    </source>
</reference>
<dbReference type="EMBL" id="JABSTV010001247">
    <property type="protein sequence ID" value="KAH7973202.1"/>
    <property type="molecule type" value="Genomic_DNA"/>
</dbReference>
<dbReference type="Gene3D" id="3.30.420.10">
    <property type="entry name" value="Ribonuclease H-like superfamily/Ribonuclease H"/>
    <property type="match status" value="1"/>
</dbReference>
<comment type="caution">
    <text evidence="1">The sequence shown here is derived from an EMBL/GenBank/DDBJ whole genome shotgun (WGS) entry which is preliminary data.</text>
</comment>
<dbReference type="Proteomes" id="UP000821837">
    <property type="component" value="Chromosome 11"/>
</dbReference>
<accession>A0A9D4T4G4</accession>